<dbReference type="PROSITE" id="PS50158">
    <property type="entry name" value="ZF_CCHC"/>
    <property type="match status" value="1"/>
</dbReference>
<dbReference type="InterPro" id="IPR001878">
    <property type="entry name" value="Znf_CCHC"/>
</dbReference>
<reference evidence="9" key="2">
    <citation type="submission" date="2000-03" db="EMBL/GenBank/DDBJ databases">
        <authorList>
            <person name="Lin X."/>
            <person name="Kaul S."/>
            <person name="Shea T.P."/>
            <person name="Fujii C.Y."/>
            <person name="Shen M."/>
            <person name="VanAken S.E."/>
            <person name="Barnstead M.E."/>
            <person name="Mason T.M."/>
            <person name="Bowman C.L."/>
            <person name="Ronning C.M."/>
            <person name="Benito M.-I."/>
            <person name="Carrera A.J."/>
            <person name="Creasy T.H."/>
            <person name="Buell C.R."/>
            <person name="Town C.D."/>
            <person name="Nierman W.C."/>
            <person name="Fraser C.M."/>
            <person name="Venter J.C."/>
        </authorList>
    </citation>
    <scope>NUCLEOTIDE SEQUENCE</scope>
</reference>
<evidence type="ECO:0000256" key="6">
    <source>
        <dbReference type="SAM" id="MobiDB-lite"/>
    </source>
</evidence>
<gene>
    <name evidence="9" type="ordered locus">At2g05390</name>
</gene>
<reference evidence="9" key="3">
    <citation type="submission" date="2002-02" db="EMBL/GenBank/DDBJ databases">
        <authorList>
            <person name="Town C.D."/>
            <person name="Kaul S."/>
        </authorList>
    </citation>
    <scope>NUCLEOTIDE SEQUENCE</scope>
</reference>
<dbReference type="InterPro" id="IPR013103">
    <property type="entry name" value="RVT_2"/>
</dbReference>
<evidence type="ECO:0000256" key="1">
    <source>
        <dbReference type="ARBA" id="ARBA00022670"/>
    </source>
</evidence>
<evidence type="ECO:0000256" key="5">
    <source>
        <dbReference type="PROSITE-ProRule" id="PRU00047"/>
    </source>
</evidence>
<keyword evidence="5" id="KW-0863">Zinc-finger</keyword>
<dbReference type="SUPFAM" id="SSF53098">
    <property type="entry name" value="Ribonuclease H-like"/>
    <property type="match status" value="1"/>
</dbReference>
<sequence length="1307" mass="149471">MEATLRVHKVWETIDPGSDDMEKNDMARALLFQSVPESTILQVGKHKTSKAMWEAIKTRNLGAERVKEAKLQTLMAEFDRLNMKDNETIDEFVGRISEISTKSESLGEEIEESKIVKKFLKSLPRKKYIHIIAALEQILDLNTTGFEDIVGRMKTYEDRVCDEDDSPEEQGKLMYANSESSYDTRGGRGRGRGRSSGRGRGGYGYQQRDKSKVICYRCDKTGHYASECLDRLLKLIKAQEQQQNNEDDDEIESLMMHEVVYLNERSVKPKEFEACSDNSWYLDNGASNHMTGNLQWFSKLNEMITGKVRFGDDSRIDIKGKGSIVLITKGGIRKTLTDVYFIPDLKSNIISLGQATEAGCDVRMKDDQLTLHDREGCLLLRATRSRNRLYKVDLNVENVKCLQLEAATMVRKELVIGISNIPKEKETCGSCLLGKQARQPFPKATTYRASQVLELVHGDLCGPITQSTTAKKRYILVLIDDHTRYMWSMLLKEKSEAFEKFRDFKTKVEQESGVKIKTFRTDKGGEFVSQEFQDFCAKEGINRHLTAPYTPQQNGVVERRNRTLLGMTRSILKHMKMPNYLWGEAVRHSTYIINRVGTRSLQNQTPYEVFKQRKPNVEHLRVFGCIGYAKIEGPHLRKLDDRSKMLVYLGTEPGSKAYRLLDPTNRKIIKWNNSDSETRDISGTFSLTLGEFGNNGIQESDDIETEKNGEESENSHEEEGENEHNEQEQIDAEETQPSHATPLPTLRRSTRQVGKPNYLDDYVLMAEIEGEQVLLAINDEPWDFKEANKLKEWRDACKEEILSIEKNKTWSLIDLPVRRKVIGLKWVFKIKRNSDGSINKYKARLVAKGYVQRHGIDYDEVFAHVARIETIRVIIALAASNGWEVHHLDVKTAFLHGELREDVYVTQPEGFTNKDNEGKVYKLHKALYGLKQAPRAWNTKLNKILQELNFVKCSKEPSVYRRQEEKKLLIVAIYVDDLLVTGSSLDLILCFKKDMAGKFEMSDLGQLTYYLGIEVLHRKNGIILRQERYAMKIIEEAGMSNCNPVLIPMAAGLELCKAQEEKCITERDYRRMIGCLRYIVHTRPDLSYCVGVLSRYLQQPRESHGNALKQVLRYLKGTMSHGLYLKRGFKSGLVGYSDSSHSADLDDGKSTAGHIFYLHQCPITWCSQKQQVVALSSCEAEFMAATEAAKQAIWLQDLFAEVCGTTSEKVMIRVDNKSAIALTKNLVFHGRSKHIHRRYHFIRECVENNLVEVDHVPGVEQRADILTKPLGRIKFREMRELVGVQCVLEDDFKLKGEFVGISMKSIN</sequence>
<dbReference type="PANTHER" id="PTHR42648:SF25">
    <property type="entry name" value="RNA-DIRECTED DNA POLYMERASE"/>
    <property type="match status" value="1"/>
</dbReference>
<dbReference type="GO" id="GO:0003676">
    <property type="term" value="F:nucleic acid binding"/>
    <property type="evidence" value="ECO:0007669"/>
    <property type="project" value="InterPro"/>
</dbReference>
<dbReference type="PROSITE" id="PS50994">
    <property type="entry name" value="INTEGRASE"/>
    <property type="match status" value="1"/>
</dbReference>
<dbReference type="CDD" id="cd09272">
    <property type="entry name" value="RNase_HI_RT_Ty1"/>
    <property type="match status" value="1"/>
</dbReference>
<evidence type="ECO:0000256" key="3">
    <source>
        <dbReference type="ARBA" id="ARBA00022750"/>
    </source>
</evidence>
<keyword evidence="1" id="KW-0645">Protease</keyword>
<dbReference type="PANTHER" id="PTHR42648">
    <property type="entry name" value="TRANSPOSASE, PUTATIVE-RELATED"/>
    <property type="match status" value="1"/>
</dbReference>
<dbReference type="InterPro" id="IPR057670">
    <property type="entry name" value="SH3_retrovirus"/>
</dbReference>
<evidence type="ECO:0000256" key="2">
    <source>
        <dbReference type="ARBA" id="ARBA00022723"/>
    </source>
</evidence>
<dbReference type="SMART" id="SM00343">
    <property type="entry name" value="ZnF_C2HC"/>
    <property type="match status" value="1"/>
</dbReference>
<dbReference type="InterPro" id="IPR036397">
    <property type="entry name" value="RNaseH_sf"/>
</dbReference>
<reference key="1">
    <citation type="journal article" date="1999" name="Nature">
        <title>Sequence and analysis of chromosome 2 of the plant Arabidopsis thaliana.</title>
        <authorList>
            <person name="Lin X."/>
            <person name="Kaul S."/>
            <person name="Rounsley S."/>
            <person name="Shea T.P."/>
            <person name="Benito M.I."/>
            <person name="Town C.D."/>
            <person name="Fujii C.Y."/>
            <person name="Mason T."/>
            <person name="Bowman C.L."/>
            <person name="Barnstead M."/>
            <person name="Feldblyum T.V."/>
            <person name="Buell C.R."/>
            <person name="Ketchum K.A."/>
            <person name="Lee J."/>
            <person name="Ronning C.M."/>
            <person name="Koo H.L."/>
            <person name="Moffat K.S."/>
            <person name="Cronin L.A."/>
            <person name="Shen M."/>
            <person name="Pai G."/>
            <person name="Van Aken S."/>
            <person name="Umayam L."/>
            <person name="Tallon L.J."/>
            <person name="Gill J.E."/>
            <person name="Adams M.D."/>
            <person name="Carrera A.J."/>
            <person name="Creasy T.H."/>
            <person name="Goodman H.M."/>
            <person name="Somerville C.R."/>
            <person name="Copenhaver G.P."/>
            <person name="Preuss D."/>
            <person name="Nierman W.C."/>
            <person name="White O."/>
            <person name="Eisen J.A."/>
            <person name="Salzberg S.L."/>
            <person name="Fraser C.M."/>
            <person name="Venter J.C."/>
        </authorList>
    </citation>
    <scope>NUCLEOTIDE SEQUENCE [LARGE SCALE GENOMIC DNA]</scope>
    <source>
        <strain>cv. Columbia</strain>
    </source>
</reference>
<dbReference type="SUPFAM" id="SSF57756">
    <property type="entry name" value="Retrovirus zinc finger-like domains"/>
    <property type="match status" value="1"/>
</dbReference>
<keyword evidence="5" id="KW-0862">Zinc</keyword>
<dbReference type="Pfam" id="PF07727">
    <property type="entry name" value="RVT_2"/>
    <property type="match status" value="1"/>
</dbReference>
<name>Q9SHT5_ARATH</name>
<dbReference type="Pfam" id="PF00665">
    <property type="entry name" value="rve"/>
    <property type="match status" value="1"/>
</dbReference>
<evidence type="ECO:0000259" key="8">
    <source>
        <dbReference type="PROSITE" id="PS50994"/>
    </source>
</evidence>
<dbReference type="InterPro" id="IPR043502">
    <property type="entry name" value="DNA/RNA_pol_sf"/>
</dbReference>
<accession>Q9SHT5</accession>
<dbReference type="GO" id="GO:0015074">
    <property type="term" value="P:DNA integration"/>
    <property type="evidence" value="ECO:0007669"/>
    <property type="project" value="InterPro"/>
</dbReference>
<dbReference type="InterPro" id="IPR001584">
    <property type="entry name" value="Integrase_cat-core"/>
</dbReference>
<dbReference type="EMBL" id="AC007289">
    <property type="protein sequence ID" value="AAD32898.1"/>
    <property type="molecule type" value="Genomic_DNA"/>
</dbReference>
<dbReference type="GO" id="GO:0004190">
    <property type="term" value="F:aspartic-type endopeptidase activity"/>
    <property type="evidence" value="ECO:0007669"/>
    <property type="project" value="UniProtKB-KW"/>
</dbReference>
<dbReference type="GO" id="GO:0008270">
    <property type="term" value="F:zinc ion binding"/>
    <property type="evidence" value="ECO:0007669"/>
    <property type="project" value="UniProtKB-KW"/>
</dbReference>
<dbReference type="InterPro" id="IPR036875">
    <property type="entry name" value="Znf_CCHC_sf"/>
</dbReference>
<keyword evidence="4" id="KW-0378">Hydrolase</keyword>
<evidence type="ECO:0000259" key="7">
    <source>
        <dbReference type="PROSITE" id="PS50158"/>
    </source>
</evidence>
<keyword evidence="3" id="KW-0064">Aspartyl protease</keyword>
<dbReference type="Pfam" id="PF25597">
    <property type="entry name" value="SH3_retrovirus"/>
    <property type="match status" value="1"/>
</dbReference>
<proteinExistence type="predicted"/>
<dbReference type="Pfam" id="PF22936">
    <property type="entry name" value="Pol_BBD"/>
    <property type="match status" value="1"/>
</dbReference>
<dbReference type="PIR" id="H84467">
    <property type="entry name" value="H84467"/>
</dbReference>
<evidence type="ECO:0000256" key="4">
    <source>
        <dbReference type="ARBA" id="ARBA00022801"/>
    </source>
</evidence>
<organism evidence="9">
    <name type="scientific">Arabidopsis thaliana</name>
    <name type="common">Mouse-ear cress</name>
    <dbReference type="NCBI Taxonomy" id="3702"/>
    <lineage>
        <taxon>Eukaryota</taxon>
        <taxon>Viridiplantae</taxon>
        <taxon>Streptophyta</taxon>
        <taxon>Embryophyta</taxon>
        <taxon>Tracheophyta</taxon>
        <taxon>Spermatophyta</taxon>
        <taxon>Magnoliopsida</taxon>
        <taxon>eudicotyledons</taxon>
        <taxon>Gunneridae</taxon>
        <taxon>Pentapetalae</taxon>
        <taxon>rosids</taxon>
        <taxon>malvids</taxon>
        <taxon>Brassicales</taxon>
        <taxon>Brassicaceae</taxon>
        <taxon>Camelineae</taxon>
        <taxon>Arabidopsis</taxon>
    </lineage>
</organism>
<dbReference type="InterPro" id="IPR012337">
    <property type="entry name" value="RNaseH-like_sf"/>
</dbReference>
<feature type="compositionally biased region" description="Basic residues" evidence="6">
    <location>
        <begin position="187"/>
        <end position="197"/>
    </location>
</feature>
<feature type="domain" description="Integrase catalytic" evidence="8">
    <location>
        <begin position="438"/>
        <end position="614"/>
    </location>
</feature>
<dbReference type="GO" id="GO:0006508">
    <property type="term" value="P:proteolysis"/>
    <property type="evidence" value="ECO:0007669"/>
    <property type="project" value="UniProtKB-KW"/>
</dbReference>
<dbReference type="Gene3D" id="3.30.420.10">
    <property type="entry name" value="Ribonuclease H-like superfamily/Ribonuclease H"/>
    <property type="match status" value="1"/>
</dbReference>
<dbReference type="InterPro" id="IPR039537">
    <property type="entry name" value="Retrotran_Ty1/copia-like"/>
</dbReference>
<dbReference type="Pfam" id="PF14223">
    <property type="entry name" value="Retrotran_gag_2"/>
    <property type="match status" value="1"/>
</dbReference>
<feature type="region of interest" description="Disordered" evidence="6">
    <location>
        <begin position="160"/>
        <end position="205"/>
    </location>
</feature>
<dbReference type="SUPFAM" id="SSF56672">
    <property type="entry name" value="DNA/RNA polymerases"/>
    <property type="match status" value="1"/>
</dbReference>
<dbReference type="InterPro" id="IPR054722">
    <property type="entry name" value="PolX-like_BBD"/>
</dbReference>
<feature type="compositionally biased region" description="Basic and acidic residues" evidence="6">
    <location>
        <begin position="705"/>
        <end position="727"/>
    </location>
</feature>
<protein>
    <submittedName>
        <fullName evidence="9">Putative retroelement pol polyprotein</fullName>
    </submittedName>
</protein>
<keyword evidence="2" id="KW-0479">Metal-binding</keyword>
<feature type="domain" description="CCHC-type" evidence="7">
    <location>
        <begin position="215"/>
        <end position="228"/>
    </location>
</feature>
<evidence type="ECO:0000313" key="9">
    <source>
        <dbReference type="EMBL" id="AAD32898.1"/>
    </source>
</evidence>
<feature type="region of interest" description="Disordered" evidence="6">
    <location>
        <begin position="690"/>
        <end position="751"/>
    </location>
</feature>